<feature type="domain" description="Peptidase S8/S53" evidence="8">
    <location>
        <begin position="95"/>
        <end position="377"/>
    </location>
</feature>
<keyword evidence="2 5" id="KW-0645">Protease</keyword>
<evidence type="ECO:0000256" key="2">
    <source>
        <dbReference type="ARBA" id="ARBA00022670"/>
    </source>
</evidence>
<evidence type="ECO:0000256" key="7">
    <source>
        <dbReference type="SAM" id="Phobius"/>
    </source>
</evidence>
<feature type="transmembrane region" description="Helical" evidence="7">
    <location>
        <begin position="419"/>
        <end position="440"/>
    </location>
</feature>
<evidence type="ECO:0000256" key="6">
    <source>
        <dbReference type="RuleBase" id="RU003355"/>
    </source>
</evidence>
<dbReference type="InterPro" id="IPR050131">
    <property type="entry name" value="Peptidase_S8_subtilisin-like"/>
</dbReference>
<dbReference type="PROSITE" id="PS00136">
    <property type="entry name" value="SUBTILASE_ASP"/>
    <property type="match status" value="1"/>
</dbReference>
<dbReference type="InterPro" id="IPR023827">
    <property type="entry name" value="Peptidase_S8_Asp-AS"/>
</dbReference>
<dbReference type="Proteomes" id="UP001220064">
    <property type="component" value="Chromosome"/>
</dbReference>
<dbReference type="PROSITE" id="PS00137">
    <property type="entry name" value="SUBTILASE_HIS"/>
    <property type="match status" value="1"/>
</dbReference>
<keyword evidence="10" id="KW-1185">Reference proteome</keyword>
<dbReference type="InterPro" id="IPR023828">
    <property type="entry name" value="Peptidase_S8_Ser-AS"/>
</dbReference>
<gene>
    <name evidence="9" type="ORF">CMASS_01880</name>
</gene>
<dbReference type="GO" id="GO:0004252">
    <property type="term" value="F:serine-type endopeptidase activity"/>
    <property type="evidence" value="ECO:0007669"/>
    <property type="project" value="UniProtKB-EC"/>
</dbReference>
<feature type="active site" description="Charge relay system" evidence="5">
    <location>
        <position position="104"/>
    </location>
</feature>
<sequence>MAAPHFHSPRRRQPSLEIALVSCLLAVFLAATPAVPVRADEAAEPNGPAEFAHSTPPDVECAVPALADAAGTPPAPPALDDLGIDREQLRAHATGGGVKVAVIDTGVAPHEQFTHVEAGPDFVTPESPNPLWDCDGHGTAVAGIIAARDAGLAPDATIFAVRQTSAHFRNRQGDADQAPGLSPDDEGFAAAGNLGTLAEAIRAAVEAGAHVINISVVSCVPRDVADQLDTGVLDSALGFAEERGAVVVAAAGNAGPGCEPGDAVFPAHSPTVLAVGAIDVPDPHRFADYSLPGAPSPELPTLSAPGEHPVALAAAPTGWATGTIQPQGRGQGRDSVAGFVGTSFAAPVVAGTVALLKQRHPDASAADLRALAVQSAEPHTGYLDPLAAVTARPASYDTAARDKTVEIQPRETPAAPRRVTLLGGLSAGLVFIVLVFIALIPRPRRNR</sequence>
<evidence type="ECO:0000256" key="1">
    <source>
        <dbReference type="ARBA" id="ARBA00011073"/>
    </source>
</evidence>
<keyword evidence="7" id="KW-0472">Membrane</keyword>
<evidence type="ECO:0000313" key="9">
    <source>
        <dbReference type="EMBL" id="WCZ31835.1"/>
    </source>
</evidence>
<evidence type="ECO:0000256" key="4">
    <source>
        <dbReference type="ARBA" id="ARBA00022825"/>
    </source>
</evidence>
<comment type="similarity">
    <text evidence="1 5 6">Belongs to the peptidase S8 family.</text>
</comment>
<keyword evidence="4 5" id="KW-0720">Serine protease</keyword>
<dbReference type="Gene3D" id="3.40.50.200">
    <property type="entry name" value="Peptidase S8/S53 domain"/>
    <property type="match status" value="1"/>
</dbReference>
<accession>A0ABY7U575</accession>
<dbReference type="InterPro" id="IPR022398">
    <property type="entry name" value="Peptidase_S8_His-AS"/>
</dbReference>
<protein>
    <submittedName>
        <fullName evidence="9">Subtilisin BL</fullName>
        <ecNumber evidence="9">3.4.21.62</ecNumber>
    </submittedName>
</protein>
<reference evidence="9 10" key="1">
    <citation type="submission" date="2020-10" db="EMBL/GenBank/DDBJ databases">
        <title>Complete genome sequence of Corynebacterium massiliense DSM 45435, type strain of Corynebacterium massiliense.</title>
        <authorList>
            <person name="Busche T."/>
            <person name="Kalinowski J."/>
            <person name="Ruckert C."/>
        </authorList>
    </citation>
    <scope>NUCLEOTIDE SEQUENCE [LARGE SCALE GENOMIC DNA]</scope>
    <source>
        <strain evidence="9 10">DSM 45435</strain>
    </source>
</reference>
<dbReference type="InterPro" id="IPR000209">
    <property type="entry name" value="Peptidase_S8/S53_dom"/>
</dbReference>
<name>A0ABY7U575_9CORY</name>
<keyword evidence="7" id="KW-1133">Transmembrane helix</keyword>
<dbReference type="PRINTS" id="PR00723">
    <property type="entry name" value="SUBTILISIN"/>
</dbReference>
<dbReference type="PANTHER" id="PTHR43806">
    <property type="entry name" value="PEPTIDASE S8"/>
    <property type="match status" value="1"/>
</dbReference>
<dbReference type="InterPro" id="IPR015500">
    <property type="entry name" value="Peptidase_S8_subtilisin-rel"/>
</dbReference>
<dbReference type="EMBL" id="CP063189">
    <property type="protein sequence ID" value="WCZ31835.1"/>
    <property type="molecule type" value="Genomic_DNA"/>
</dbReference>
<dbReference type="RefSeq" id="WP_240482765.1">
    <property type="nucleotide sequence ID" value="NZ_ATVG01000003.1"/>
</dbReference>
<dbReference type="EC" id="3.4.21.62" evidence="9"/>
<evidence type="ECO:0000256" key="3">
    <source>
        <dbReference type="ARBA" id="ARBA00022801"/>
    </source>
</evidence>
<dbReference type="PROSITE" id="PS00138">
    <property type="entry name" value="SUBTILASE_SER"/>
    <property type="match status" value="1"/>
</dbReference>
<keyword evidence="7" id="KW-0812">Transmembrane</keyword>
<organism evidence="9 10">
    <name type="scientific">Corynebacterium massiliense DSM 45435</name>
    <dbReference type="NCBI Taxonomy" id="1121364"/>
    <lineage>
        <taxon>Bacteria</taxon>
        <taxon>Bacillati</taxon>
        <taxon>Actinomycetota</taxon>
        <taxon>Actinomycetes</taxon>
        <taxon>Mycobacteriales</taxon>
        <taxon>Corynebacteriaceae</taxon>
        <taxon>Corynebacterium</taxon>
    </lineage>
</organism>
<evidence type="ECO:0000256" key="5">
    <source>
        <dbReference type="PROSITE-ProRule" id="PRU01240"/>
    </source>
</evidence>
<proteinExistence type="inferred from homology"/>
<dbReference type="SUPFAM" id="SSF52743">
    <property type="entry name" value="Subtilisin-like"/>
    <property type="match status" value="1"/>
</dbReference>
<evidence type="ECO:0000313" key="10">
    <source>
        <dbReference type="Proteomes" id="UP001220064"/>
    </source>
</evidence>
<feature type="active site" description="Charge relay system" evidence="5">
    <location>
        <position position="343"/>
    </location>
</feature>
<feature type="active site" description="Charge relay system" evidence="5">
    <location>
        <position position="137"/>
    </location>
</feature>
<keyword evidence="3 5" id="KW-0378">Hydrolase</keyword>
<dbReference type="PANTHER" id="PTHR43806:SF11">
    <property type="entry name" value="CEREVISIN-RELATED"/>
    <property type="match status" value="1"/>
</dbReference>
<dbReference type="PROSITE" id="PS51892">
    <property type="entry name" value="SUBTILASE"/>
    <property type="match status" value="1"/>
</dbReference>
<dbReference type="Pfam" id="PF00082">
    <property type="entry name" value="Peptidase_S8"/>
    <property type="match status" value="1"/>
</dbReference>
<evidence type="ECO:0000259" key="8">
    <source>
        <dbReference type="Pfam" id="PF00082"/>
    </source>
</evidence>
<dbReference type="InterPro" id="IPR036852">
    <property type="entry name" value="Peptidase_S8/S53_dom_sf"/>
</dbReference>